<dbReference type="HAMAP" id="MF_02041">
    <property type="entry name" value="DusA_subfam"/>
    <property type="match status" value="1"/>
</dbReference>
<evidence type="ECO:0000256" key="1">
    <source>
        <dbReference type="ARBA" id="ARBA00001917"/>
    </source>
</evidence>
<feature type="active site" description="Proton donor" evidence="9">
    <location>
        <position position="108"/>
    </location>
</feature>
<comment type="caution">
    <text evidence="12">The sequence shown here is derived from an EMBL/GenBank/DDBJ whole genome shotgun (WGS) entry which is preliminary data.</text>
</comment>
<dbReference type="PANTHER" id="PTHR42907">
    <property type="entry name" value="FMN-LINKED OXIDOREDUCTASES SUPERFAMILY PROTEIN"/>
    <property type="match status" value="1"/>
</dbReference>
<dbReference type="InterPro" id="IPR004653">
    <property type="entry name" value="DusA"/>
</dbReference>
<evidence type="ECO:0000256" key="6">
    <source>
        <dbReference type="ARBA" id="ARBA00022857"/>
    </source>
</evidence>
<keyword evidence="6 9" id="KW-0521">NADP</keyword>
<evidence type="ECO:0000256" key="5">
    <source>
        <dbReference type="ARBA" id="ARBA00022694"/>
    </source>
</evidence>
<comment type="function">
    <text evidence="9">Catalyzes the synthesis of 5,6-dihydrouridine (D), a modified base found in the D-loop of most tRNAs, via the reduction of the C5-C6 double bond in target uridines. Specifically modifies U20 and U20a in tRNAs.</text>
</comment>
<keyword evidence="5 9" id="KW-0819">tRNA processing</keyword>
<feature type="binding site" evidence="9">
    <location>
        <begin position="11"/>
        <end position="13"/>
    </location>
    <ligand>
        <name>FMN</name>
        <dbReference type="ChEBI" id="CHEBI:58210"/>
    </ligand>
</feature>
<dbReference type="EMBL" id="JAYGHX010000001">
    <property type="protein sequence ID" value="MEA5390185.1"/>
    <property type="molecule type" value="Genomic_DNA"/>
</dbReference>
<keyword evidence="2 9" id="KW-0820">tRNA-binding</keyword>
<dbReference type="InterPro" id="IPR013785">
    <property type="entry name" value="Aldolase_TIM"/>
</dbReference>
<dbReference type="Proteomes" id="UP001304461">
    <property type="component" value="Unassembled WGS sequence"/>
</dbReference>
<sequence length="340" mass="37455">MEHNYRFSVAPMLDCTDRHFRVLMRQVSRHCLLYSEMVVARALHHIARDGSPSRMGERQQRLERLLGFDPGEHPLALQLGGDDPELLAEAARMGADWGYDEINLNVGCPSEKVQQGRFGACLMAEPERVARCVAAMAAATPLPVTVKHRIGIDERDSYEELLAFVDNLAAAGAARFAVHARKAWLNGLDPKQNRTVPPLRWDLVHRLKRERPQLTIELNGGLEDLGPCQEQLALVDGVMVGRAAYAHPLRWAGVDGRIFGDTGGGEPRASTVVRGVLPHAERWCASGGRLWPIARHLVQVVEGVSGARHWRGWLTREAGQAGAGPAVLEAAARQLEERGL</sequence>
<dbReference type="Pfam" id="PF01207">
    <property type="entry name" value="Dus"/>
    <property type="match status" value="1"/>
</dbReference>
<keyword evidence="7 9" id="KW-0694">RNA-binding</keyword>
<dbReference type="PIRSF" id="PIRSF006621">
    <property type="entry name" value="Dus"/>
    <property type="match status" value="1"/>
</dbReference>
<comment type="similarity">
    <text evidence="10">Belongs to the dus family.</text>
</comment>
<feature type="site" description="Interacts with tRNA" evidence="9">
    <location>
        <position position="105"/>
    </location>
</feature>
<keyword evidence="3 9" id="KW-0285">Flavoprotein</keyword>
<evidence type="ECO:0000313" key="13">
    <source>
        <dbReference type="Proteomes" id="UP001304461"/>
    </source>
</evidence>
<feature type="binding site" evidence="9">
    <location>
        <begin position="241"/>
        <end position="242"/>
    </location>
    <ligand>
        <name>FMN</name>
        <dbReference type="ChEBI" id="CHEBI:58210"/>
    </ligand>
</feature>
<keyword evidence="8 9" id="KW-0560">Oxidoreductase</keyword>
<comment type="catalytic activity">
    <reaction evidence="9">
        <text>5,6-dihydrouridine(20a) in tRNA + NAD(+) = uridine(20a) in tRNA + NADH + H(+)</text>
        <dbReference type="Rhea" id="RHEA:53348"/>
        <dbReference type="Rhea" id="RHEA-COMP:13535"/>
        <dbReference type="Rhea" id="RHEA-COMP:13536"/>
        <dbReference type="ChEBI" id="CHEBI:15378"/>
        <dbReference type="ChEBI" id="CHEBI:57540"/>
        <dbReference type="ChEBI" id="CHEBI:57945"/>
        <dbReference type="ChEBI" id="CHEBI:65315"/>
        <dbReference type="ChEBI" id="CHEBI:74443"/>
    </reaction>
</comment>
<evidence type="ECO:0000256" key="2">
    <source>
        <dbReference type="ARBA" id="ARBA00022555"/>
    </source>
</evidence>
<dbReference type="NCBIfam" id="NF008774">
    <property type="entry name" value="PRK11815.1"/>
    <property type="match status" value="1"/>
</dbReference>
<evidence type="ECO:0000256" key="4">
    <source>
        <dbReference type="ARBA" id="ARBA00022643"/>
    </source>
</evidence>
<dbReference type="CDD" id="cd02801">
    <property type="entry name" value="DUS_like_FMN"/>
    <property type="match status" value="1"/>
</dbReference>
<comment type="catalytic activity">
    <reaction evidence="9">
        <text>5,6-dihydrouridine(20a) in tRNA + NADP(+) = uridine(20a) in tRNA + NADPH + H(+)</text>
        <dbReference type="Rhea" id="RHEA:53344"/>
        <dbReference type="Rhea" id="RHEA-COMP:13535"/>
        <dbReference type="Rhea" id="RHEA-COMP:13536"/>
        <dbReference type="ChEBI" id="CHEBI:15378"/>
        <dbReference type="ChEBI" id="CHEBI:57783"/>
        <dbReference type="ChEBI" id="CHEBI:58349"/>
        <dbReference type="ChEBI" id="CHEBI:65315"/>
        <dbReference type="ChEBI" id="CHEBI:74443"/>
    </reaction>
</comment>
<dbReference type="GO" id="GO:0102264">
    <property type="term" value="F:tRNA-dihydrouridine20 synthase activity"/>
    <property type="evidence" value="ECO:0007669"/>
    <property type="project" value="UniProtKB-EC"/>
</dbReference>
<dbReference type="SUPFAM" id="SSF51395">
    <property type="entry name" value="FMN-linked oxidoreductases"/>
    <property type="match status" value="1"/>
</dbReference>
<evidence type="ECO:0000256" key="10">
    <source>
        <dbReference type="PIRNR" id="PIRNR006621"/>
    </source>
</evidence>
<feature type="site" description="Interacts with tRNA" evidence="9">
    <location>
        <position position="194"/>
    </location>
</feature>
<accession>A0ABU5RQY5</accession>
<feature type="binding site" evidence="9">
    <location>
        <position position="179"/>
    </location>
    <ligand>
        <name>FMN</name>
        <dbReference type="ChEBI" id="CHEBI:58210"/>
    </ligand>
</feature>
<feature type="site" description="Interacts with tRNA; defines subfamily-specific binding signature" evidence="9">
    <location>
        <position position="311"/>
    </location>
</feature>
<dbReference type="Gene3D" id="1.20.120.1460">
    <property type="match status" value="1"/>
</dbReference>
<keyword evidence="4 9" id="KW-0288">FMN</keyword>
<dbReference type="EC" id="1.3.1.91" evidence="9"/>
<dbReference type="PANTHER" id="PTHR42907:SF1">
    <property type="entry name" value="FMN-LINKED OXIDOREDUCTASES SUPERFAMILY PROTEIN"/>
    <property type="match status" value="1"/>
</dbReference>
<evidence type="ECO:0000256" key="3">
    <source>
        <dbReference type="ARBA" id="ARBA00022630"/>
    </source>
</evidence>
<protein>
    <recommendedName>
        <fullName evidence="9">tRNA-dihydrouridine(20/20a) synthase</fullName>
        <ecNumber evidence="9">1.3.1.91</ecNumber>
    </recommendedName>
    <alternativeName>
        <fullName evidence="9">DusA-like U20-specific dihydrouridine synthase</fullName>
        <shortName evidence="9">U20-specific Dus</shortName>
    </alternativeName>
</protein>
<feature type="site" description="Interacts with tRNA; defines subfamily-specific binding signature" evidence="9">
    <location>
        <position position="191"/>
    </location>
</feature>
<keyword evidence="13" id="KW-1185">Reference proteome</keyword>
<feature type="domain" description="DUS-like FMN-binding" evidence="11">
    <location>
        <begin position="9"/>
        <end position="333"/>
    </location>
</feature>
<dbReference type="Gene3D" id="3.20.20.70">
    <property type="entry name" value="Aldolase class I"/>
    <property type="match status" value="1"/>
</dbReference>
<dbReference type="PROSITE" id="PS01136">
    <property type="entry name" value="UPF0034"/>
    <property type="match status" value="1"/>
</dbReference>
<name>A0ABU5RQY5_9CYAN</name>
<comment type="catalytic activity">
    <reaction evidence="9">
        <text>5,6-dihydrouridine(20) in tRNA + NADP(+) = uridine(20) in tRNA + NADPH + H(+)</text>
        <dbReference type="Rhea" id="RHEA:53336"/>
        <dbReference type="Rhea" id="RHEA-COMP:13533"/>
        <dbReference type="Rhea" id="RHEA-COMP:13534"/>
        <dbReference type="ChEBI" id="CHEBI:15378"/>
        <dbReference type="ChEBI" id="CHEBI:57783"/>
        <dbReference type="ChEBI" id="CHEBI:58349"/>
        <dbReference type="ChEBI" id="CHEBI:65315"/>
        <dbReference type="ChEBI" id="CHEBI:74443"/>
        <dbReference type="EC" id="1.3.1.91"/>
    </reaction>
</comment>
<evidence type="ECO:0000256" key="9">
    <source>
        <dbReference type="HAMAP-Rule" id="MF_02041"/>
    </source>
</evidence>
<dbReference type="InterPro" id="IPR035587">
    <property type="entry name" value="DUS-like_FMN-bd"/>
</dbReference>
<dbReference type="InterPro" id="IPR018517">
    <property type="entry name" value="tRNA_hU_synthase_CS"/>
</dbReference>
<gene>
    <name evidence="12" type="primary">dusA</name>
    <name evidence="12" type="ORF">VB738_02810</name>
</gene>
<proteinExistence type="inferred from homology"/>
<organism evidence="12 13">
    <name type="scientific">Cyanobium gracile UHCC 0139</name>
    <dbReference type="NCBI Taxonomy" id="3110308"/>
    <lineage>
        <taxon>Bacteria</taxon>
        <taxon>Bacillati</taxon>
        <taxon>Cyanobacteriota</taxon>
        <taxon>Cyanophyceae</taxon>
        <taxon>Synechococcales</taxon>
        <taxon>Prochlorococcaceae</taxon>
        <taxon>Cyanobium</taxon>
    </lineage>
</organism>
<feature type="binding site" evidence="9">
    <location>
        <position position="147"/>
    </location>
    <ligand>
        <name>FMN</name>
        <dbReference type="ChEBI" id="CHEBI:58210"/>
    </ligand>
</feature>
<comment type="catalytic activity">
    <reaction evidence="9">
        <text>5,6-dihydrouridine(20) in tRNA + NAD(+) = uridine(20) in tRNA + NADH + H(+)</text>
        <dbReference type="Rhea" id="RHEA:53340"/>
        <dbReference type="Rhea" id="RHEA-COMP:13533"/>
        <dbReference type="Rhea" id="RHEA-COMP:13534"/>
        <dbReference type="ChEBI" id="CHEBI:15378"/>
        <dbReference type="ChEBI" id="CHEBI:57540"/>
        <dbReference type="ChEBI" id="CHEBI:57945"/>
        <dbReference type="ChEBI" id="CHEBI:65315"/>
        <dbReference type="ChEBI" id="CHEBI:74443"/>
        <dbReference type="EC" id="1.3.1.91"/>
    </reaction>
</comment>
<dbReference type="InterPro" id="IPR001269">
    <property type="entry name" value="DUS_fam"/>
</dbReference>
<evidence type="ECO:0000259" key="11">
    <source>
        <dbReference type="Pfam" id="PF01207"/>
    </source>
</evidence>
<evidence type="ECO:0000313" key="12">
    <source>
        <dbReference type="EMBL" id="MEA5390185.1"/>
    </source>
</evidence>
<comment type="cofactor">
    <cofactor evidence="1 9 10">
        <name>FMN</name>
        <dbReference type="ChEBI" id="CHEBI:58210"/>
    </cofactor>
</comment>
<comment type="similarity">
    <text evidence="9">Belongs to the Dus family. DusA subfamily.</text>
</comment>
<feature type="site" description="Interacts with tRNA; defines subfamily-specific binding signature" evidence="9">
    <location>
        <position position="308"/>
    </location>
</feature>
<feature type="binding site" evidence="9">
    <location>
        <position position="78"/>
    </location>
    <ligand>
        <name>FMN</name>
        <dbReference type="ChEBI" id="CHEBI:58210"/>
    </ligand>
</feature>
<evidence type="ECO:0000256" key="7">
    <source>
        <dbReference type="ARBA" id="ARBA00022884"/>
    </source>
</evidence>
<dbReference type="RefSeq" id="WP_323304286.1">
    <property type="nucleotide sequence ID" value="NZ_JAYGHX010000001.1"/>
</dbReference>
<reference evidence="12 13" key="1">
    <citation type="submission" date="2023-12" db="EMBL/GenBank/DDBJ databases">
        <title>Baltic Sea Cyanobacteria.</title>
        <authorList>
            <person name="Delbaje E."/>
            <person name="Fewer D.P."/>
            <person name="Shishido T.K."/>
        </authorList>
    </citation>
    <scope>NUCLEOTIDE SEQUENCE [LARGE SCALE GENOMIC DNA]</scope>
    <source>
        <strain evidence="12 13">UHCC 0139</strain>
    </source>
</reference>
<feature type="binding site" evidence="9">
    <location>
        <begin position="219"/>
        <end position="221"/>
    </location>
    <ligand>
        <name>FMN</name>
        <dbReference type="ChEBI" id="CHEBI:58210"/>
    </ligand>
</feature>
<evidence type="ECO:0000256" key="8">
    <source>
        <dbReference type="ARBA" id="ARBA00023002"/>
    </source>
</evidence>